<dbReference type="Pfam" id="PF00072">
    <property type="entry name" value="Response_reg"/>
    <property type="match status" value="1"/>
</dbReference>
<dbReference type="SUPFAM" id="SSF55874">
    <property type="entry name" value="ATPase domain of HSP90 chaperone/DNA topoisomerase II/histidine kinase"/>
    <property type="match status" value="1"/>
</dbReference>
<proteinExistence type="predicted"/>
<accession>A0A2S9YBL9</accession>
<dbReference type="InterPro" id="IPR036890">
    <property type="entry name" value="HATPase_C_sf"/>
</dbReference>
<dbReference type="InterPro" id="IPR001789">
    <property type="entry name" value="Sig_transdc_resp-reg_receiver"/>
</dbReference>
<keyword evidence="5" id="KW-0547">Nucleotide-binding</keyword>
<dbReference type="SUPFAM" id="SSF52172">
    <property type="entry name" value="CheY-like"/>
    <property type="match status" value="1"/>
</dbReference>
<dbReference type="InterPro" id="IPR036097">
    <property type="entry name" value="HisK_dim/P_sf"/>
</dbReference>
<dbReference type="InterPro" id="IPR004358">
    <property type="entry name" value="Sig_transdc_His_kin-like_C"/>
</dbReference>
<dbReference type="GO" id="GO:0000155">
    <property type="term" value="F:phosphorelay sensor kinase activity"/>
    <property type="evidence" value="ECO:0007669"/>
    <property type="project" value="InterPro"/>
</dbReference>
<keyword evidence="13" id="KW-1185">Reference proteome</keyword>
<evidence type="ECO:0000313" key="12">
    <source>
        <dbReference type="EMBL" id="PRQ02500.1"/>
    </source>
</evidence>
<dbReference type="InterPro" id="IPR005467">
    <property type="entry name" value="His_kinase_dom"/>
</dbReference>
<evidence type="ECO:0000256" key="6">
    <source>
        <dbReference type="ARBA" id="ARBA00022777"/>
    </source>
</evidence>
<keyword evidence="7" id="KW-0067">ATP-binding</keyword>
<evidence type="ECO:0000256" key="1">
    <source>
        <dbReference type="ARBA" id="ARBA00000085"/>
    </source>
</evidence>
<dbReference type="SUPFAM" id="SSF47384">
    <property type="entry name" value="Homodimeric domain of signal transducing histidine kinase"/>
    <property type="match status" value="1"/>
</dbReference>
<keyword evidence="3 9" id="KW-0597">Phosphoprotein</keyword>
<dbReference type="GO" id="GO:0005524">
    <property type="term" value="F:ATP binding"/>
    <property type="evidence" value="ECO:0007669"/>
    <property type="project" value="UniProtKB-KW"/>
</dbReference>
<dbReference type="SMART" id="SM00448">
    <property type="entry name" value="REC"/>
    <property type="match status" value="1"/>
</dbReference>
<dbReference type="Proteomes" id="UP000237968">
    <property type="component" value="Unassembled WGS sequence"/>
</dbReference>
<feature type="domain" description="Histidine kinase" evidence="10">
    <location>
        <begin position="155"/>
        <end position="365"/>
    </location>
</feature>
<organism evidence="12 13">
    <name type="scientific">Enhygromyxa salina</name>
    <dbReference type="NCBI Taxonomy" id="215803"/>
    <lineage>
        <taxon>Bacteria</taxon>
        <taxon>Pseudomonadati</taxon>
        <taxon>Myxococcota</taxon>
        <taxon>Polyangia</taxon>
        <taxon>Nannocystales</taxon>
        <taxon>Nannocystaceae</taxon>
        <taxon>Enhygromyxa</taxon>
    </lineage>
</organism>
<dbReference type="OrthoDB" id="5526724at2"/>
<evidence type="ECO:0000313" key="13">
    <source>
        <dbReference type="Proteomes" id="UP000237968"/>
    </source>
</evidence>
<evidence type="ECO:0000259" key="10">
    <source>
        <dbReference type="PROSITE" id="PS50109"/>
    </source>
</evidence>
<dbReference type="EC" id="2.7.13.3" evidence="2"/>
<dbReference type="PROSITE" id="PS50109">
    <property type="entry name" value="HIS_KIN"/>
    <property type="match status" value="1"/>
</dbReference>
<evidence type="ECO:0000256" key="8">
    <source>
        <dbReference type="ARBA" id="ARBA00023012"/>
    </source>
</evidence>
<keyword evidence="8" id="KW-0902">Two-component regulatory system</keyword>
<dbReference type="InterPro" id="IPR003661">
    <property type="entry name" value="HisK_dim/P_dom"/>
</dbReference>
<keyword evidence="4 12" id="KW-0808">Transferase</keyword>
<dbReference type="Gene3D" id="3.40.50.2300">
    <property type="match status" value="1"/>
</dbReference>
<feature type="modified residue" description="4-aspartylphosphate" evidence="9">
    <location>
        <position position="59"/>
    </location>
</feature>
<evidence type="ECO:0000256" key="9">
    <source>
        <dbReference type="PROSITE-ProRule" id="PRU00169"/>
    </source>
</evidence>
<gene>
    <name evidence="12" type="primary">kinA_2</name>
    <name evidence="12" type="ORF">ENSA5_22510</name>
</gene>
<evidence type="ECO:0000256" key="5">
    <source>
        <dbReference type="ARBA" id="ARBA00022741"/>
    </source>
</evidence>
<dbReference type="PANTHER" id="PTHR43065">
    <property type="entry name" value="SENSOR HISTIDINE KINASE"/>
    <property type="match status" value="1"/>
</dbReference>
<evidence type="ECO:0000256" key="7">
    <source>
        <dbReference type="ARBA" id="ARBA00022840"/>
    </source>
</evidence>
<dbReference type="EMBL" id="PVNK01000116">
    <property type="protein sequence ID" value="PRQ02500.1"/>
    <property type="molecule type" value="Genomic_DNA"/>
</dbReference>
<dbReference type="Pfam" id="PF00512">
    <property type="entry name" value="HisKA"/>
    <property type="match status" value="1"/>
</dbReference>
<dbReference type="SMART" id="SM00387">
    <property type="entry name" value="HATPase_c"/>
    <property type="match status" value="1"/>
</dbReference>
<dbReference type="Gene3D" id="1.10.287.130">
    <property type="match status" value="1"/>
</dbReference>
<reference evidence="12 13" key="1">
    <citation type="submission" date="2018-03" db="EMBL/GenBank/DDBJ databases">
        <title>Draft Genome Sequences of the Obligatory Marine Myxobacteria Enhygromyxa salina SWB005.</title>
        <authorList>
            <person name="Poehlein A."/>
            <person name="Moghaddam J.A."/>
            <person name="Harms H."/>
            <person name="Alanjari M."/>
            <person name="Koenig G.M."/>
            <person name="Daniel R."/>
            <person name="Schaeberle T.F."/>
        </authorList>
    </citation>
    <scope>NUCLEOTIDE SEQUENCE [LARGE SCALE GENOMIC DNA]</scope>
    <source>
        <strain evidence="12 13">SWB005</strain>
    </source>
</reference>
<keyword evidence="6 12" id="KW-0418">Kinase</keyword>
<dbReference type="CDD" id="cd00082">
    <property type="entry name" value="HisKA"/>
    <property type="match status" value="1"/>
</dbReference>
<dbReference type="PROSITE" id="PS50110">
    <property type="entry name" value="RESPONSE_REGULATORY"/>
    <property type="match status" value="1"/>
</dbReference>
<dbReference type="Gene3D" id="3.30.565.10">
    <property type="entry name" value="Histidine kinase-like ATPase, C-terminal domain"/>
    <property type="match status" value="1"/>
</dbReference>
<dbReference type="AlphaFoldDB" id="A0A2S9YBL9"/>
<evidence type="ECO:0000256" key="4">
    <source>
        <dbReference type="ARBA" id="ARBA00022679"/>
    </source>
</evidence>
<dbReference type="Pfam" id="PF02518">
    <property type="entry name" value="HATPase_c"/>
    <property type="match status" value="1"/>
</dbReference>
<name>A0A2S9YBL9_9BACT</name>
<feature type="domain" description="Response regulatory" evidence="11">
    <location>
        <begin position="11"/>
        <end position="124"/>
    </location>
</feature>
<protein>
    <recommendedName>
        <fullName evidence="2">histidine kinase</fullName>
        <ecNumber evidence="2">2.7.13.3</ecNumber>
    </recommendedName>
</protein>
<evidence type="ECO:0000259" key="11">
    <source>
        <dbReference type="PROSITE" id="PS50110"/>
    </source>
</evidence>
<comment type="caution">
    <text evidence="12">The sequence shown here is derived from an EMBL/GenBank/DDBJ whole genome shotgun (WGS) entry which is preliminary data.</text>
</comment>
<dbReference type="RefSeq" id="WP_106391675.1">
    <property type="nucleotide sequence ID" value="NZ_PVNK01000116.1"/>
</dbReference>
<dbReference type="PANTHER" id="PTHR43065:SF10">
    <property type="entry name" value="PEROXIDE STRESS-ACTIVATED HISTIDINE KINASE MAK3"/>
    <property type="match status" value="1"/>
</dbReference>
<dbReference type="PRINTS" id="PR00344">
    <property type="entry name" value="BCTRLSENSOR"/>
</dbReference>
<comment type="catalytic activity">
    <reaction evidence="1">
        <text>ATP + protein L-histidine = ADP + protein N-phospho-L-histidine.</text>
        <dbReference type="EC" id="2.7.13.3"/>
    </reaction>
</comment>
<dbReference type="SMART" id="SM00388">
    <property type="entry name" value="HisKA"/>
    <property type="match status" value="1"/>
</dbReference>
<evidence type="ECO:0000256" key="3">
    <source>
        <dbReference type="ARBA" id="ARBA00022553"/>
    </source>
</evidence>
<dbReference type="InterPro" id="IPR011006">
    <property type="entry name" value="CheY-like_superfamily"/>
</dbReference>
<sequence length="374" mass="40191">MSPPIRLRDAQVLLVDDHDDLVENLREILEDEGARVTRAARASEALDQAKHGFDIALVDIGLPDATGLSLLPQLRALDDRVEVLLITGSASIEDAIAAVSQGAYAYVLKPFDPDALLATVDRAVEKVRLQRGAHEFARRARIAEKLAAIGELSGGLAHEIRSPLNGASLQLQLLERRISRVSSDPALLGPIEMVQSELNRLSHLVEDFLSFARPVELDLHRFDLPTLLAQVAELLAPEAATHGIELRAELPGAGLVYEGDRHKLQQVLINVVRNAIEALEHTGGDIVVSLVGPEDGMLALRVTDDGPGIPEDIRSRVFEPFFSTKAMGTGLGMAICHALVQRHGGAIHIRCDGGTEVDILLPAPVAGDAAPDRA</sequence>
<dbReference type="InterPro" id="IPR003594">
    <property type="entry name" value="HATPase_dom"/>
</dbReference>
<evidence type="ECO:0000256" key="2">
    <source>
        <dbReference type="ARBA" id="ARBA00012438"/>
    </source>
</evidence>